<proteinExistence type="inferred from homology"/>
<name>A0A833H457_9LEPT</name>
<dbReference type="InterPro" id="IPR051264">
    <property type="entry name" value="FAD-oxidored/transferase_4"/>
</dbReference>
<evidence type="ECO:0000256" key="5">
    <source>
        <dbReference type="ARBA" id="ARBA00023002"/>
    </source>
</evidence>
<dbReference type="Pfam" id="PF02913">
    <property type="entry name" value="FAD-oxidase_C"/>
    <property type="match status" value="1"/>
</dbReference>
<protein>
    <submittedName>
        <fullName evidence="7">FAD-binding oxidoreductase</fullName>
    </submittedName>
</protein>
<dbReference type="PROSITE" id="PS51387">
    <property type="entry name" value="FAD_PCMH"/>
    <property type="match status" value="1"/>
</dbReference>
<dbReference type="InterPro" id="IPR036318">
    <property type="entry name" value="FAD-bd_PCMH-like_sf"/>
</dbReference>
<dbReference type="EMBL" id="WBUI01000002">
    <property type="protein sequence ID" value="KAB2934793.1"/>
    <property type="molecule type" value="Genomic_DNA"/>
</dbReference>
<dbReference type="InterPro" id="IPR006094">
    <property type="entry name" value="Oxid_FAD_bind_N"/>
</dbReference>
<dbReference type="SUPFAM" id="SSF56176">
    <property type="entry name" value="FAD-binding/transporter-associated domain-like"/>
    <property type="match status" value="1"/>
</dbReference>
<dbReference type="Gene3D" id="3.30.70.2190">
    <property type="match status" value="1"/>
</dbReference>
<dbReference type="InterPro" id="IPR016166">
    <property type="entry name" value="FAD-bd_PCMH"/>
</dbReference>
<feature type="domain" description="FAD-binding PCMH-type" evidence="6">
    <location>
        <begin position="37"/>
        <end position="215"/>
    </location>
</feature>
<dbReference type="InterPro" id="IPR004113">
    <property type="entry name" value="FAD-bd_oxidored_4_C"/>
</dbReference>
<dbReference type="Gene3D" id="3.30.465.10">
    <property type="match status" value="1"/>
</dbReference>
<organism evidence="7 8">
    <name type="scientific">Leptonema illini</name>
    <dbReference type="NCBI Taxonomy" id="183"/>
    <lineage>
        <taxon>Bacteria</taxon>
        <taxon>Pseudomonadati</taxon>
        <taxon>Spirochaetota</taxon>
        <taxon>Spirochaetia</taxon>
        <taxon>Leptospirales</taxon>
        <taxon>Leptospiraceae</taxon>
        <taxon>Leptonema</taxon>
    </lineage>
</organism>
<gene>
    <name evidence="7" type="ORF">F9K24_03175</name>
</gene>
<dbReference type="SUPFAM" id="SSF55103">
    <property type="entry name" value="FAD-linked oxidases, C-terminal domain"/>
    <property type="match status" value="1"/>
</dbReference>
<keyword evidence="3" id="KW-0285">Flavoprotein</keyword>
<dbReference type="GO" id="GO:0022904">
    <property type="term" value="P:respiratory electron transport chain"/>
    <property type="evidence" value="ECO:0007669"/>
    <property type="project" value="TreeGrafter"/>
</dbReference>
<dbReference type="Proteomes" id="UP000460298">
    <property type="component" value="Unassembled WGS sequence"/>
</dbReference>
<evidence type="ECO:0000259" key="6">
    <source>
        <dbReference type="PROSITE" id="PS51387"/>
    </source>
</evidence>
<evidence type="ECO:0000256" key="3">
    <source>
        <dbReference type="ARBA" id="ARBA00022630"/>
    </source>
</evidence>
<dbReference type="InterPro" id="IPR016171">
    <property type="entry name" value="Vanillyl_alc_oxidase_C-sub2"/>
</dbReference>
<dbReference type="GO" id="GO:0016491">
    <property type="term" value="F:oxidoreductase activity"/>
    <property type="evidence" value="ECO:0007669"/>
    <property type="project" value="UniProtKB-KW"/>
</dbReference>
<dbReference type="Gene3D" id="3.30.70.2740">
    <property type="match status" value="1"/>
</dbReference>
<comment type="caution">
    <text evidence="7">The sequence shown here is derived from an EMBL/GenBank/DDBJ whole genome shotgun (WGS) entry which is preliminary data.</text>
</comment>
<dbReference type="Gene3D" id="1.10.45.10">
    <property type="entry name" value="Vanillyl-alcohol Oxidase, Chain A, domain 4"/>
    <property type="match status" value="1"/>
</dbReference>
<keyword evidence="5" id="KW-0560">Oxidoreductase</keyword>
<dbReference type="GO" id="GO:0071949">
    <property type="term" value="F:FAD binding"/>
    <property type="evidence" value="ECO:0007669"/>
    <property type="project" value="InterPro"/>
</dbReference>
<keyword evidence="4" id="KW-0274">FAD</keyword>
<evidence type="ECO:0000256" key="4">
    <source>
        <dbReference type="ARBA" id="ARBA00022827"/>
    </source>
</evidence>
<dbReference type="Pfam" id="PF01565">
    <property type="entry name" value="FAD_binding_4"/>
    <property type="match status" value="1"/>
</dbReference>
<evidence type="ECO:0000313" key="8">
    <source>
        <dbReference type="Proteomes" id="UP000460298"/>
    </source>
</evidence>
<comment type="cofactor">
    <cofactor evidence="1">
        <name>FAD</name>
        <dbReference type="ChEBI" id="CHEBI:57692"/>
    </cofactor>
</comment>
<dbReference type="InterPro" id="IPR016164">
    <property type="entry name" value="FAD-linked_Oxase-like_C"/>
</dbReference>
<reference evidence="7 8" key="1">
    <citation type="submission" date="2019-10" db="EMBL/GenBank/DDBJ databases">
        <title>Extracellular Electron Transfer in a Candidatus Methanoperedens spp. Enrichment Culture.</title>
        <authorList>
            <person name="Berger S."/>
            <person name="Rangel Shaw D."/>
            <person name="Berben T."/>
            <person name="In 'T Zandt M."/>
            <person name="Frank J."/>
            <person name="Reimann J."/>
            <person name="Jetten M.S.M."/>
            <person name="Welte C.U."/>
        </authorList>
    </citation>
    <scope>NUCLEOTIDE SEQUENCE [LARGE SCALE GENOMIC DNA]</scope>
    <source>
        <strain evidence="7">SB12</strain>
    </source>
</reference>
<evidence type="ECO:0000256" key="1">
    <source>
        <dbReference type="ARBA" id="ARBA00001974"/>
    </source>
</evidence>
<dbReference type="PANTHER" id="PTHR43716:SF1">
    <property type="entry name" value="D-2-HYDROXYGLUTARATE DEHYDROGENASE, MITOCHONDRIAL"/>
    <property type="match status" value="1"/>
</dbReference>
<sequence>MSSSGFIKRLQGLMPERIRFSEADELEPYSRDRTAKQNLSPAFVLFPETTEEVATIVRTAFEFRQPLTVSGGRTGYAGGAIAAPDEAIVSFERMNRLLSYDPYLPALHVQAGMTTRAVQQEAASRGHFFPVDFASASASHIGGNLATHAGGIRVLKYGTIRRYAIGLTAVDGRGEILRFPDLLKNNTGYDLKELLIGSEGTLALITEATLQLVPEPPGTDLVLMAFHDFPSLLEALSILRPLDLHAFEIFDDACLRLICEHRDLPCPFAEIPAFTALVEYVPGTTDEVLMTVPAQDIRLASDEAQRRRFWIYREGISEALSLSGPVHKNDISVPIARAAEAVDALRQIQSDSLPGTLFIFGHLADGNLHINVVAPTDMDETAFRTQAADFDLRSYTFLSSVGGSISAEHGIGRLKKKYLSYSRSEREIKLMRSIKMAFDPENILNRGRIF</sequence>
<accession>A0A833H457</accession>
<dbReference type="AlphaFoldDB" id="A0A833H457"/>
<dbReference type="InterPro" id="IPR016169">
    <property type="entry name" value="FAD-bd_PCMH_sub2"/>
</dbReference>
<evidence type="ECO:0000313" key="7">
    <source>
        <dbReference type="EMBL" id="KAB2934793.1"/>
    </source>
</evidence>
<comment type="similarity">
    <text evidence="2">Belongs to the FAD-binding oxidoreductase/transferase type 4 family.</text>
</comment>
<dbReference type="FunFam" id="1.10.45.10:FF:000001">
    <property type="entry name" value="D-lactate dehydrogenase mitochondrial"/>
    <property type="match status" value="1"/>
</dbReference>
<evidence type="ECO:0000256" key="2">
    <source>
        <dbReference type="ARBA" id="ARBA00008000"/>
    </source>
</evidence>
<dbReference type="PANTHER" id="PTHR43716">
    <property type="entry name" value="D-2-HYDROXYGLUTARATE DEHYDROGENASE, MITOCHONDRIAL"/>
    <property type="match status" value="1"/>
</dbReference>